<dbReference type="PANTHER" id="PTHR34009:SF2">
    <property type="entry name" value="PROTEIN STAR"/>
    <property type="match status" value="1"/>
</dbReference>
<sequence length="302" mass="35009">KSIIDNIVWWIPFKKLRNNVRLLLLKIANFNNEIANCKNELNIIKHELNLIYSNTTLLSIHFGIDICNKAHPLYINDNYKTHYFVAQDMQDYIAYQYLKSIKNDFFSDGFYIDIGAHDGISGSTTLIFEKLGWQGICVEANPINYEQLLKNRKNSLCINAAVSNQNMPKAQFVDIEIHNFLSFLNLGISDEEYNNRLVNAKKYLESLGILKENDELKLNFIDVEVINFDEIMKKFQNVKHIDFLSIDIEGGELNLLKSIDFHKFSFSMIGLEGHDNIIIDFMLENGYKVFTKTLSDTIFIPQ</sequence>
<keyword evidence="4" id="KW-1185">Reference proteome</keyword>
<evidence type="ECO:0000259" key="2">
    <source>
        <dbReference type="Pfam" id="PF05050"/>
    </source>
</evidence>
<dbReference type="Pfam" id="PF05050">
    <property type="entry name" value="Methyltransf_21"/>
    <property type="match status" value="1"/>
</dbReference>
<keyword evidence="1" id="KW-0175">Coiled coil</keyword>
<dbReference type="SUPFAM" id="SSF53335">
    <property type="entry name" value="S-adenosyl-L-methionine-dependent methyltransferases"/>
    <property type="match status" value="1"/>
</dbReference>
<protein>
    <submittedName>
        <fullName evidence="3">FkbM family methyltransferase</fullName>
    </submittedName>
</protein>
<feature type="non-terminal residue" evidence="3">
    <location>
        <position position="1"/>
    </location>
</feature>
<evidence type="ECO:0000313" key="4">
    <source>
        <dbReference type="Proteomes" id="UP000310168"/>
    </source>
</evidence>
<dbReference type="Gene3D" id="3.40.50.150">
    <property type="entry name" value="Vaccinia Virus protein VP39"/>
    <property type="match status" value="1"/>
</dbReference>
<comment type="caution">
    <text evidence="3">The sequence shown here is derived from an EMBL/GenBank/DDBJ whole genome shotgun (WGS) entry which is preliminary data.</text>
</comment>
<accession>A0ABY2TMM2</accession>
<dbReference type="Proteomes" id="UP000310168">
    <property type="component" value="Unassembled WGS sequence"/>
</dbReference>
<dbReference type="InterPro" id="IPR029063">
    <property type="entry name" value="SAM-dependent_MTases_sf"/>
</dbReference>
<keyword evidence="3" id="KW-0808">Transferase</keyword>
<gene>
    <name evidence="3" type="ORF">EZH24_12410</name>
</gene>
<name>A0ABY2TMM2_9SPIR</name>
<dbReference type="RefSeq" id="WP_137999364.1">
    <property type="nucleotide sequence ID" value="NZ_SJDU01000574.1"/>
</dbReference>
<dbReference type="EMBL" id="SJDU01000574">
    <property type="protein sequence ID" value="TKZ25607.1"/>
    <property type="molecule type" value="Genomic_DNA"/>
</dbReference>
<dbReference type="GO" id="GO:0008168">
    <property type="term" value="F:methyltransferase activity"/>
    <property type="evidence" value="ECO:0007669"/>
    <property type="project" value="UniProtKB-KW"/>
</dbReference>
<dbReference type="InterPro" id="IPR006342">
    <property type="entry name" value="FkbM_mtfrase"/>
</dbReference>
<feature type="domain" description="Methyltransferase FkbM" evidence="2">
    <location>
        <begin position="113"/>
        <end position="288"/>
    </location>
</feature>
<dbReference type="NCBIfam" id="TIGR01444">
    <property type="entry name" value="fkbM_fam"/>
    <property type="match status" value="1"/>
</dbReference>
<feature type="coiled-coil region" evidence="1">
    <location>
        <begin position="13"/>
        <end position="47"/>
    </location>
</feature>
<evidence type="ECO:0000256" key="1">
    <source>
        <dbReference type="SAM" id="Coils"/>
    </source>
</evidence>
<keyword evidence="3" id="KW-0489">Methyltransferase</keyword>
<evidence type="ECO:0000313" key="3">
    <source>
        <dbReference type="EMBL" id="TKZ25607.1"/>
    </source>
</evidence>
<dbReference type="PANTHER" id="PTHR34009">
    <property type="entry name" value="PROTEIN STAR"/>
    <property type="match status" value="1"/>
</dbReference>
<dbReference type="GO" id="GO:0032259">
    <property type="term" value="P:methylation"/>
    <property type="evidence" value="ECO:0007669"/>
    <property type="project" value="UniProtKB-KW"/>
</dbReference>
<proteinExistence type="predicted"/>
<dbReference type="InterPro" id="IPR053202">
    <property type="entry name" value="EGF_Rcpt_Signaling_Reg"/>
</dbReference>
<organism evidence="3 4">
    <name type="scientific">Brachyspira catarrhinii</name>
    <dbReference type="NCBI Taxonomy" id="2528966"/>
    <lineage>
        <taxon>Bacteria</taxon>
        <taxon>Pseudomonadati</taxon>
        <taxon>Spirochaetota</taxon>
        <taxon>Spirochaetia</taxon>
        <taxon>Brachyspirales</taxon>
        <taxon>Brachyspiraceae</taxon>
        <taxon>Brachyspira</taxon>
    </lineage>
</organism>
<reference evidence="3 4" key="1">
    <citation type="journal article" date="2019" name="Anaerobe">
        <title>Brachyspira catarrhinii sp. nov., an anaerobic intestinal spirochaete isolated from vervet monkeys may have been misidentified as Brachyspira aalborgi in previous studies.</title>
        <authorList>
            <person name="Phillips N.D."/>
            <person name="La T."/>
            <person name="Hampson D.J."/>
        </authorList>
    </citation>
    <scope>NUCLEOTIDE SEQUENCE [LARGE SCALE GENOMIC DNA]</scope>
    <source>
        <strain evidence="3 4">Z12</strain>
    </source>
</reference>